<dbReference type="InterPro" id="IPR007627">
    <property type="entry name" value="RNA_pol_sigma70_r2"/>
</dbReference>
<keyword evidence="9" id="KW-1185">Reference proteome</keyword>
<dbReference type="InterPro" id="IPR014284">
    <property type="entry name" value="RNA_pol_sigma-70_dom"/>
</dbReference>
<comment type="caution">
    <text evidence="8">The sequence shown here is derived from an EMBL/GenBank/DDBJ whole genome shotgun (WGS) entry which is preliminary data.</text>
</comment>
<dbReference type="Pfam" id="PF04542">
    <property type="entry name" value="Sigma70_r2"/>
    <property type="match status" value="1"/>
</dbReference>
<keyword evidence="3" id="KW-0805">Transcription regulation</keyword>
<feature type="domain" description="RNA polymerase sigma-70 region 2" evidence="6">
    <location>
        <begin position="17"/>
        <end position="85"/>
    </location>
</feature>
<dbReference type="InterPro" id="IPR014303">
    <property type="entry name" value="RNA_pol_sigma-70_ECF"/>
</dbReference>
<dbReference type="InterPro" id="IPR013324">
    <property type="entry name" value="RNA_pol_sigma_r3/r4-like"/>
</dbReference>
<sequence>MTDSPSADDAATGPFVEHRPLLFTVAYELLGSAADAEDVVQETWLRWSRAVHAAAGGGEEIRDPRAYLVAVVTRLGLNHLRTLKRRREDYVGPWLPEPVRGVDDPVADALLAESVGVAMLLVLETLSPLERAVFVLGEVFGFGTAEIAAATGRSPAAVRQTAHRAREHVQARRPRFDPSPQQRAEVARRFVVAAQAGDVEGLMDVLAPDVVSLSDGGGVASAARRPIRGAEMVAAFLAGLVRTAGAGTRWEEGSYNGLPAVVVRRDGTAEVAVLVDTFGDRVTALYLVRNPEKLGGLDEARPLAR</sequence>
<dbReference type="InterPro" id="IPR013249">
    <property type="entry name" value="RNA_pol_sigma70_r4_t2"/>
</dbReference>
<keyword evidence="5" id="KW-0804">Transcription</keyword>
<keyword evidence="4" id="KW-0731">Sigma factor</keyword>
<dbReference type="InterPro" id="IPR036388">
    <property type="entry name" value="WH-like_DNA-bd_sf"/>
</dbReference>
<reference evidence="8" key="1">
    <citation type="journal article" date="2024" name="Antonie Van Leeuwenhoek">
        <title>Isoptericola haloaureus sp. nov., a dimorphic actinobacterium isolated from mangrove sediments of southeast India, implicating biosaline agricultural significance through nitrogen fixation and salt tolerance genes.</title>
        <authorList>
            <person name="Prathaban M."/>
            <person name="Prathiviraj R."/>
            <person name="Ravichandran M."/>
            <person name="Natarajan S.D."/>
            <person name="Sobanaa M."/>
            <person name="Hari Krishna Kumar S."/>
            <person name="Chandrasekar V."/>
            <person name="Selvin J."/>
        </authorList>
    </citation>
    <scope>NUCLEOTIDE SEQUENCE</scope>
    <source>
        <strain evidence="8">MP1014</strain>
    </source>
</reference>
<dbReference type="RefSeq" id="WP_332900889.1">
    <property type="nucleotide sequence ID" value="NZ_JBAGLP010000105.1"/>
</dbReference>
<dbReference type="Gene3D" id="1.10.10.10">
    <property type="entry name" value="Winged helix-like DNA-binding domain superfamily/Winged helix DNA-binding domain"/>
    <property type="match status" value="1"/>
</dbReference>
<protein>
    <submittedName>
        <fullName evidence="8">RNA polymerase sigma-70 factor</fullName>
    </submittedName>
</protein>
<feature type="domain" description="RNA polymerase sigma factor 70 region 4 type 2" evidence="7">
    <location>
        <begin position="119"/>
        <end position="168"/>
    </location>
</feature>
<dbReference type="PANTHER" id="PTHR30173">
    <property type="entry name" value="SIGMA 19 FACTOR"/>
    <property type="match status" value="1"/>
</dbReference>
<dbReference type="EMBL" id="JBAGLP010000105">
    <property type="protein sequence ID" value="MEG3614031.1"/>
    <property type="molecule type" value="Genomic_DNA"/>
</dbReference>
<evidence type="ECO:0000256" key="1">
    <source>
        <dbReference type="ARBA" id="ARBA00010641"/>
    </source>
</evidence>
<evidence type="ECO:0000259" key="7">
    <source>
        <dbReference type="Pfam" id="PF08281"/>
    </source>
</evidence>
<dbReference type="NCBIfam" id="NF007214">
    <property type="entry name" value="PRK09636.1"/>
    <property type="match status" value="1"/>
</dbReference>
<reference evidence="8" key="2">
    <citation type="submission" date="2024-02" db="EMBL/GenBank/DDBJ databases">
        <authorList>
            <person name="Prathaban M."/>
            <person name="Mythili R."/>
            <person name="Sharmila Devi N."/>
            <person name="Sobanaa M."/>
            <person name="Prathiviraj R."/>
            <person name="Selvin J."/>
        </authorList>
    </citation>
    <scope>NUCLEOTIDE SEQUENCE</scope>
    <source>
        <strain evidence="8">MP1014</strain>
    </source>
</reference>
<gene>
    <name evidence="8" type="ORF">V5O49_02710</name>
</gene>
<name>A0ABU7Z3S2_9MICO</name>
<dbReference type="Gene3D" id="3.10.450.50">
    <property type="match status" value="1"/>
</dbReference>
<dbReference type="SUPFAM" id="SSF88659">
    <property type="entry name" value="Sigma3 and sigma4 domains of RNA polymerase sigma factors"/>
    <property type="match status" value="1"/>
</dbReference>
<organism evidence="8 9">
    <name type="scientific">Isoptericola haloaureus</name>
    <dbReference type="NCBI Taxonomy" id="1542902"/>
    <lineage>
        <taxon>Bacteria</taxon>
        <taxon>Bacillati</taxon>
        <taxon>Actinomycetota</taxon>
        <taxon>Actinomycetes</taxon>
        <taxon>Micrococcales</taxon>
        <taxon>Promicromonosporaceae</taxon>
        <taxon>Isoptericola</taxon>
    </lineage>
</organism>
<evidence type="ECO:0000256" key="3">
    <source>
        <dbReference type="ARBA" id="ARBA00023015"/>
    </source>
</evidence>
<evidence type="ECO:0000313" key="8">
    <source>
        <dbReference type="EMBL" id="MEG3614031.1"/>
    </source>
</evidence>
<comment type="subunit">
    <text evidence="2">Interacts transiently with the RNA polymerase catalytic core formed by RpoA, RpoB, RpoC and RpoZ (2 alpha, 1 beta, 1 beta' and 1 omega subunit) to form the RNA polymerase holoenzyme that can initiate transcription.</text>
</comment>
<dbReference type="NCBIfam" id="TIGR02937">
    <property type="entry name" value="sigma70-ECF"/>
    <property type="match status" value="1"/>
</dbReference>
<dbReference type="InterPro" id="IPR052704">
    <property type="entry name" value="ECF_Sigma-70_Domain"/>
</dbReference>
<dbReference type="PANTHER" id="PTHR30173:SF36">
    <property type="entry name" value="ECF RNA POLYMERASE SIGMA FACTOR SIGJ"/>
    <property type="match status" value="1"/>
</dbReference>
<comment type="similarity">
    <text evidence="1">Belongs to the sigma-70 factor family. ECF subfamily.</text>
</comment>
<dbReference type="Proteomes" id="UP001310387">
    <property type="component" value="Unassembled WGS sequence"/>
</dbReference>
<dbReference type="InterPro" id="IPR032710">
    <property type="entry name" value="NTF2-like_dom_sf"/>
</dbReference>
<accession>A0ABU7Z3S2</accession>
<dbReference type="SUPFAM" id="SSF54427">
    <property type="entry name" value="NTF2-like"/>
    <property type="match status" value="1"/>
</dbReference>
<evidence type="ECO:0000256" key="2">
    <source>
        <dbReference type="ARBA" id="ARBA00011344"/>
    </source>
</evidence>
<evidence type="ECO:0000259" key="6">
    <source>
        <dbReference type="Pfam" id="PF04542"/>
    </source>
</evidence>
<evidence type="ECO:0000256" key="4">
    <source>
        <dbReference type="ARBA" id="ARBA00023082"/>
    </source>
</evidence>
<evidence type="ECO:0000256" key="5">
    <source>
        <dbReference type="ARBA" id="ARBA00023163"/>
    </source>
</evidence>
<dbReference type="Gene3D" id="1.10.1740.10">
    <property type="match status" value="1"/>
</dbReference>
<proteinExistence type="inferred from homology"/>
<dbReference type="NCBIfam" id="TIGR02957">
    <property type="entry name" value="SigX4"/>
    <property type="match status" value="1"/>
</dbReference>
<dbReference type="Pfam" id="PF08281">
    <property type="entry name" value="Sigma70_r4_2"/>
    <property type="match status" value="1"/>
</dbReference>
<evidence type="ECO:0000313" key="9">
    <source>
        <dbReference type="Proteomes" id="UP001310387"/>
    </source>
</evidence>
<dbReference type="InterPro" id="IPR013325">
    <property type="entry name" value="RNA_pol_sigma_r2"/>
</dbReference>
<dbReference type="SUPFAM" id="SSF88946">
    <property type="entry name" value="Sigma2 domain of RNA polymerase sigma factors"/>
    <property type="match status" value="1"/>
</dbReference>